<organism evidence="1 2">
    <name type="scientific">Coprococcus hominis</name>
    <name type="common">ex Arizal et al. 2022</name>
    <dbReference type="NCBI Taxonomy" id="2881262"/>
    <lineage>
        <taxon>Bacteria</taxon>
        <taxon>Bacillati</taxon>
        <taxon>Bacillota</taxon>
        <taxon>Clostridia</taxon>
        <taxon>Lachnospirales</taxon>
        <taxon>Lachnospiraceae</taxon>
        <taxon>Coprococcus</taxon>
    </lineage>
</organism>
<keyword evidence="2" id="KW-1185">Reference proteome</keyword>
<evidence type="ECO:0000313" key="2">
    <source>
        <dbReference type="Proteomes" id="UP001198495"/>
    </source>
</evidence>
<proteinExistence type="predicted"/>
<evidence type="ECO:0000313" key="1">
    <source>
        <dbReference type="EMBL" id="MCC2219073.1"/>
    </source>
</evidence>
<accession>A0ABS8FR69</accession>
<comment type="caution">
    <text evidence="1">The sequence shown here is derived from an EMBL/GenBank/DDBJ whole genome shotgun (WGS) entry which is preliminary data.</text>
</comment>
<dbReference type="Proteomes" id="UP001198495">
    <property type="component" value="Unassembled WGS sequence"/>
</dbReference>
<protein>
    <recommendedName>
        <fullName evidence="3">Transposase IS4-like domain-containing protein</fullName>
    </recommendedName>
</protein>
<dbReference type="RefSeq" id="WP_118373472.1">
    <property type="nucleotide sequence ID" value="NZ_JAJEQT010000005.1"/>
</dbReference>
<evidence type="ECO:0008006" key="3">
    <source>
        <dbReference type="Google" id="ProtNLM"/>
    </source>
</evidence>
<sequence length="109" mass="13429">MYYDIEFRIVRIRLDNGTYICIATNLSEEEFPLEEINKLYWMRWSEETSFRELKYTIAVNICRAYLKHGGNETETMLLIQKYLTPVRYNRKYTIHLRPKRNRDFMYRVA</sequence>
<gene>
    <name evidence="1" type="ORF">LKD28_08500</name>
</gene>
<name>A0ABS8FR69_9FIRM</name>
<dbReference type="EMBL" id="JAJEQT010000005">
    <property type="protein sequence ID" value="MCC2219073.1"/>
    <property type="molecule type" value="Genomic_DNA"/>
</dbReference>
<reference evidence="1 2" key="1">
    <citation type="submission" date="2021-10" db="EMBL/GenBank/DDBJ databases">
        <title>Anaerobic single-cell dispensing facilitates the cultivation of human gut bacteria.</title>
        <authorList>
            <person name="Afrizal A."/>
        </authorList>
    </citation>
    <scope>NUCLEOTIDE SEQUENCE [LARGE SCALE GENOMIC DNA]</scope>
    <source>
        <strain evidence="1 2">CLA-AA-H212</strain>
    </source>
</reference>